<name>A0A1H1LAW8_9MICO</name>
<feature type="domain" description="DNA helicase DnaB-like N-terminal" evidence="3">
    <location>
        <begin position="29"/>
        <end position="119"/>
    </location>
</feature>
<dbReference type="Pfam" id="PF13481">
    <property type="entry name" value="AAA_25"/>
    <property type="match status" value="1"/>
</dbReference>
<keyword evidence="2" id="KW-0238">DNA-binding</keyword>
<dbReference type="EMBL" id="LT629770">
    <property type="protein sequence ID" value="SDT09084.1"/>
    <property type="molecule type" value="Genomic_DNA"/>
</dbReference>
<evidence type="ECO:0000313" key="6">
    <source>
        <dbReference type="Proteomes" id="UP000182126"/>
    </source>
</evidence>
<dbReference type="AlphaFoldDB" id="A0A1H1LAW8"/>
<dbReference type="Gene3D" id="1.10.860.10">
    <property type="entry name" value="DNAb Helicase, Chain A"/>
    <property type="match status" value="1"/>
</dbReference>
<keyword evidence="4" id="KW-0067">ATP-binding</keyword>
<dbReference type="RefSeq" id="WP_060921040.1">
    <property type="nucleotide sequence ID" value="NZ_LT629770.1"/>
</dbReference>
<evidence type="ECO:0000256" key="2">
    <source>
        <dbReference type="ARBA" id="ARBA00023125"/>
    </source>
</evidence>
<dbReference type="InterPro" id="IPR016136">
    <property type="entry name" value="DNA_helicase_N/primase_C"/>
</dbReference>
<dbReference type="SUPFAM" id="SSF48024">
    <property type="entry name" value="N-terminal domain of DnaB helicase"/>
    <property type="match status" value="1"/>
</dbReference>
<sequence>MSDFLDEVPPEDPYAPGTAPAVDGLALFEQGVIGGMLAHPRIIPALEREVAAGDFHDGRLGVIFTRVVEWHLAGAHIDYLSVWDQLAAWGVHGISLPELSEWGTVTADAARFYASKVREASVERVLRLIGARLMEGGVEPGVAMARAAQDLRTLRDMAVGGMSVRWLREVLDVPEEDDAYDWAIPGLLERQDRLMLSAGEGVGKSTFLRQIATMSAAGLHPFEGSDIPPLNVLVIDVENSERQWRRAVRGLTERAAMVGRRDPRDHLALHCVPPMDITNANDLGRIHRWIDESKPDLVLMGPLYRMTGGSLNKEEEAKPVLNALDSIRERDVAMLIEVHAGLDKDGTGERGLRPRGSSTLLGWPEFGLGIRRDKQIEGRTPTFSLVRWRGDRDRRDFPRKLIWGNNWPWERLPY</sequence>
<dbReference type="SUPFAM" id="SSF52540">
    <property type="entry name" value="P-loop containing nucleoside triphosphate hydrolases"/>
    <property type="match status" value="1"/>
</dbReference>
<evidence type="ECO:0000259" key="3">
    <source>
        <dbReference type="Pfam" id="PF00772"/>
    </source>
</evidence>
<dbReference type="Proteomes" id="UP000182126">
    <property type="component" value="Chromosome I"/>
</dbReference>
<gene>
    <name evidence="4" type="ORF">SAMN04489809_0054</name>
    <name evidence="5" type="ORF">SAMN04489809_3489</name>
</gene>
<reference evidence="4 6" key="1">
    <citation type="submission" date="2016-10" db="EMBL/GenBank/DDBJ databases">
        <authorList>
            <person name="de Groot N.N."/>
        </authorList>
    </citation>
    <scope>NUCLEOTIDE SEQUENCE [LARGE SCALE GENOMIC DNA]</scope>
    <source>
        <strain evidence="4 6">DSM 15019</strain>
    </source>
</reference>
<dbReference type="GO" id="GO:0005524">
    <property type="term" value="F:ATP binding"/>
    <property type="evidence" value="ECO:0007669"/>
    <property type="project" value="InterPro"/>
</dbReference>
<dbReference type="GO" id="GO:0006260">
    <property type="term" value="P:DNA replication"/>
    <property type="evidence" value="ECO:0007669"/>
    <property type="project" value="UniProtKB-KW"/>
</dbReference>
<evidence type="ECO:0000313" key="4">
    <source>
        <dbReference type="EMBL" id="SDR71643.1"/>
    </source>
</evidence>
<dbReference type="EMBL" id="LT629770">
    <property type="protein sequence ID" value="SDR71643.1"/>
    <property type="molecule type" value="Genomic_DNA"/>
</dbReference>
<dbReference type="InterPro" id="IPR036185">
    <property type="entry name" value="DNA_heli_DnaB-like_N_sf"/>
</dbReference>
<dbReference type="InterPro" id="IPR027417">
    <property type="entry name" value="P-loop_NTPase"/>
</dbReference>
<keyword evidence="1" id="KW-0235">DNA replication</keyword>
<dbReference type="Gene3D" id="3.40.50.300">
    <property type="entry name" value="P-loop containing nucleotide triphosphate hydrolases"/>
    <property type="match status" value="1"/>
</dbReference>
<organism evidence="4 6">
    <name type="scientific">Microbacterium paraoxydans</name>
    <dbReference type="NCBI Taxonomy" id="199592"/>
    <lineage>
        <taxon>Bacteria</taxon>
        <taxon>Bacillati</taxon>
        <taxon>Actinomycetota</taxon>
        <taxon>Actinomycetes</taxon>
        <taxon>Micrococcales</taxon>
        <taxon>Microbacteriaceae</taxon>
        <taxon>Microbacterium</taxon>
    </lineage>
</organism>
<dbReference type="InterPro" id="IPR007693">
    <property type="entry name" value="DNA_helicase_DnaB-like_N"/>
</dbReference>
<keyword evidence="4" id="KW-0378">Hydrolase</keyword>
<keyword evidence="4" id="KW-0347">Helicase</keyword>
<dbReference type="Pfam" id="PF00772">
    <property type="entry name" value="DnaB"/>
    <property type="match status" value="1"/>
</dbReference>
<dbReference type="GeneID" id="36300477"/>
<proteinExistence type="predicted"/>
<dbReference type="GO" id="GO:0003677">
    <property type="term" value="F:DNA binding"/>
    <property type="evidence" value="ECO:0007669"/>
    <property type="project" value="UniProtKB-KW"/>
</dbReference>
<accession>A0A1H1LAW8</accession>
<dbReference type="GO" id="GO:0003678">
    <property type="term" value="F:DNA helicase activity"/>
    <property type="evidence" value="ECO:0007669"/>
    <property type="project" value="InterPro"/>
</dbReference>
<keyword evidence="4" id="KW-0547">Nucleotide-binding</keyword>
<evidence type="ECO:0000256" key="1">
    <source>
        <dbReference type="ARBA" id="ARBA00022705"/>
    </source>
</evidence>
<evidence type="ECO:0000313" key="5">
    <source>
        <dbReference type="EMBL" id="SDT09084.1"/>
    </source>
</evidence>
<protein>
    <submittedName>
        <fullName evidence="4">Replicative DNA helicase</fullName>
    </submittedName>
</protein>